<dbReference type="InterPro" id="IPR001806">
    <property type="entry name" value="Small_GTPase"/>
</dbReference>
<keyword evidence="8 15" id="KW-1000">Mitochondrion outer membrane</keyword>
<dbReference type="Pfam" id="PF13202">
    <property type="entry name" value="EF-hand_5"/>
    <property type="match status" value="2"/>
</dbReference>
<dbReference type="Gene3D" id="1.10.238.10">
    <property type="entry name" value="EF-hand"/>
    <property type="match status" value="2"/>
</dbReference>
<keyword evidence="10 15" id="KW-0106">Calcium</keyword>
<accession>A0A0D7A4C0</accession>
<keyword evidence="4" id="KW-0812">Transmembrane</keyword>
<keyword evidence="6" id="KW-0677">Repeat</keyword>
<dbReference type="InterPro" id="IPR011992">
    <property type="entry name" value="EF-hand-dom_pair"/>
</dbReference>
<dbReference type="SUPFAM" id="SSF47473">
    <property type="entry name" value="EF-hand"/>
    <property type="match status" value="1"/>
</dbReference>
<keyword evidence="5" id="KW-0479">Metal-binding</keyword>
<dbReference type="SMART" id="SM00173">
    <property type="entry name" value="RAS"/>
    <property type="match status" value="1"/>
</dbReference>
<dbReference type="AlphaFoldDB" id="A0A0D7A4C0"/>
<dbReference type="PANTHER" id="PTHR46819">
    <property type="entry name" value="EF-HAND CALCIUM-BINDING DOMAIN-CONTAINING PROTEIN 7"/>
    <property type="match status" value="1"/>
</dbReference>
<feature type="domain" description="EF-hand" evidence="16">
    <location>
        <begin position="186"/>
        <end position="221"/>
    </location>
</feature>
<dbReference type="Gene3D" id="3.40.50.300">
    <property type="entry name" value="P-loop containing nucleotide triphosphate hydrolases"/>
    <property type="match status" value="2"/>
</dbReference>
<comment type="subcellular location">
    <subcellularLocation>
        <location evidence="2 15">Mitochondrion outer membrane</location>
        <topology evidence="2 15">Single-pass type IV membrane protein</topology>
    </subcellularLocation>
</comment>
<evidence type="ECO:0000256" key="2">
    <source>
        <dbReference type="ARBA" id="ARBA00004200"/>
    </source>
</evidence>
<keyword evidence="14 15" id="KW-0472">Membrane</keyword>
<dbReference type="PROSITE" id="PS50222">
    <property type="entry name" value="EF_HAND_2"/>
    <property type="match status" value="2"/>
</dbReference>
<keyword evidence="7 15" id="KW-0547">Nucleotide-binding</keyword>
<evidence type="ECO:0000256" key="10">
    <source>
        <dbReference type="ARBA" id="ARBA00022837"/>
    </source>
</evidence>
<dbReference type="OrthoDB" id="10020961at2759"/>
<evidence type="ECO:0000313" key="19">
    <source>
        <dbReference type="Proteomes" id="UP000054144"/>
    </source>
</evidence>
<dbReference type="CDD" id="cd01893">
    <property type="entry name" value="Miro1"/>
    <property type="match status" value="1"/>
</dbReference>
<dbReference type="PROSITE" id="PS51421">
    <property type="entry name" value="RAS"/>
    <property type="match status" value="1"/>
</dbReference>
<evidence type="ECO:0000256" key="13">
    <source>
        <dbReference type="ARBA" id="ARBA00023134"/>
    </source>
</evidence>
<dbReference type="InterPro" id="IPR013567">
    <property type="entry name" value="EF_hand_assoc_2"/>
</dbReference>
<keyword evidence="19" id="KW-1185">Reference proteome</keyword>
<keyword evidence="13 15" id="KW-0342">GTP-binding</keyword>
<dbReference type="InterPro" id="IPR021181">
    <property type="entry name" value="Miro"/>
</dbReference>
<feature type="domain" description="EF-hand" evidence="16">
    <location>
        <begin position="306"/>
        <end position="341"/>
    </location>
</feature>
<dbReference type="InterPro" id="IPR052266">
    <property type="entry name" value="Miro-EF-hand_domain"/>
</dbReference>
<dbReference type="PRINTS" id="PR00449">
    <property type="entry name" value="RASTRNSFRMNG"/>
</dbReference>
<dbReference type="InterPro" id="IPR013566">
    <property type="entry name" value="EF_hand_assoc_1"/>
</dbReference>
<dbReference type="FunFam" id="3.40.50.300:FF:001330">
    <property type="entry name" value="Mitochondrial Rho GTPase 1"/>
    <property type="match status" value="1"/>
</dbReference>
<dbReference type="PIRSF" id="PIRSF037488">
    <property type="entry name" value="Mt_Rho_GTPase"/>
    <property type="match status" value="1"/>
</dbReference>
<evidence type="ECO:0000259" key="16">
    <source>
        <dbReference type="PROSITE" id="PS50222"/>
    </source>
</evidence>
<dbReference type="InterPro" id="IPR005225">
    <property type="entry name" value="Small_GTP-bd"/>
</dbReference>
<evidence type="ECO:0000313" key="18">
    <source>
        <dbReference type="EMBL" id="KIY45663.1"/>
    </source>
</evidence>
<evidence type="ECO:0000256" key="12">
    <source>
        <dbReference type="ARBA" id="ARBA00023128"/>
    </source>
</evidence>
<evidence type="ECO:0000256" key="11">
    <source>
        <dbReference type="ARBA" id="ARBA00022989"/>
    </source>
</evidence>
<evidence type="ECO:0000256" key="5">
    <source>
        <dbReference type="ARBA" id="ARBA00022723"/>
    </source>
</evidence>
<dbReference type="PROSITE" id="PS51419">
    <property type="entry name" value="RAB"/>
    <property type="match status" value="1"/>
</dbReference>
<dbReference type="SMART" id="SM00175">
    <property type="entry name" value="RAB"/>
    <property type="match status" value="1"/>
</dbReference>
<dbReference type="InterPro" id="IPR020860">
    <property type="entry name" value="MIRO_dom"/>
</dbReference>
<dbReference type="InterPro" id="IPR002048">
    <property type="entry name" value="EF_hand_dom"/>
</dbReference>
<dbReference type="SMART" id="SM00054">
    <property type="entry name" value="EFh"/>
    <property type="match status" value="2"/>
</dbReference>
<evidence type="ECO:0000256" key="14">
    <source>
        <dbReference type="ARBA" id="ARBA00023136"/>
    </source>
</evidence>
<dbReference type="GO" id="GO:0005525">
    <property type="term" value="F:GTP binding"/>
    <property type="evidence" value="ECO:0007669"/>
    <property type="project" value="UniProtKB-KW"/>
</dbReference>
<organism evidence="18 19">
    <name type="scientific">Fistulina hepatica ATCC 64428</name>
    <dbReference type="NCBI Taxonomy" id="1128425"/>
    <lineage>
        <taxon>Eukaryota</taxon>
        <taxon>Fungi</taxon>
        <taxon>Dikarya</taxon>
        <taxon>Basidiomycota</taxon>
        <taxon>Agaricomycotina</taxon>
        <taxon>Agaricomycetes</taxon>
        <taxon>Agaricomycetidae</taxon>
        <taxon>Agaricales</taxon>
        <taxon>Fistulinaceae</taxon>
        <taxon>Fistulina</taxon>
    </lineage>
</organism>
<dbReference type="EC" id="3.6.5.-" evidence="15"/>
<keyword evidence="12 15" id="KW-0496">Mitochondrion</keyword>
<sequence length="655" mass="72586">MRRDVRILLVGDEGVGKSTIITSLIKESFVAHVQHIVPEVTIPPEVTPENVTTYIVDSGAGPQDKAHLEAEIRKAHVICVVYSIDNPQSFDRIPTYWLPYFRQLGVNVPVILAGNKIDLRGGEVTNEALEDEIVPIMNEFKEVETCVECSAKIPLNVSEVFYFAQKAVLHPTAPLYDSRDHVLKPACAAALRRIFKLCDANKDGILDAAELNEFQRKCFDAPLQQQELEGIREMVQQHADGGVRDGGLTEAGFLYLHTIFIQRGRLETTWTVLRKFGYAEDLRLTEAFLYPKFDVPHDCSVEFSPLGYQFLTDIFETFDKDRDGALNATELNDLFSTTPGNPWVAQKFPDTTVSDDAGAVTLQGWLAQWSMSTLLDHRTTLAYLAYLGYPGTAGADGDQTKALHVTRPRKVDRRKGKVTRNVFLSYVCGAAGCGKTILLRDFVGKPFSAAYEPTNRLISVVNSVAINGGEKYLVLQEFGASHEAEMLRNSKKMDLADVLVCVYDSSDTNSFSYISNLRQQYSLDHIPTLFVATKSDLDLALQRHEVQPDVYCRRLGLQVPVAVSVKSGQTADVFHAICSVAMNPYSAIPGGADRALTIAARWRKYVTVTALLTCCAAGMIALFRTLRRLPPSSSAGFQSWWTTLAGWVLVGNGKR</sequence>
<dbReference type="NCBIfam" id="TIGR00231">
    <property type="entry name" value="small_GTP"/>
    <property type="match status" value="1"/>
</dbReference>
<comment type="similarity">
    <text evidence="3 15">Belongs to the mitochondrial Rho GTPase family.</text>
</comment>
<dbReference type="EMBL" id="KN882047">
    <property type="protein sequence ID" value="KIY45663.1"/>
    <property type="molecule type" value="Genomic_DNA"/>
</dbReference>
<dbReference type="SUPFAM" id="SSF52540">
    <property type="entry name" value="P-loop containing nucleoside triphosphate hydrolases"/>
    <property type="match status" value="2"/>
</dbReference>
<proteinExistence type="inferred from homology"/>
<evidence type="ECO:0000256" key="8">
    <source>
        <dbReference type="ARBA" id="ARBA00022787"/>
    </source>
</evidence>
<keyword evidence="11" id="KW-1133">Transmembrane helix</keyword>
<evidence type="ECO:0000256" key="1">
    <source>
        <dbReference type="ARBA" id="ARBA00003481"/>
    </source>
</evidence>
<dbReference type="InterPro" id="IPR027417">
    <property type="entry name" value="P-loop_NTPase"/>
</dbReference>
<comment type="function">
    <text evidence="1 15">Mitochondrial GTPase involved in mitochondrial trafficking. Probably involved in control of anterograde transport of mitochondria and their subcellular distribution.</text>
</comment>
<dbReference type="Pfam" id="PF08355">
    <property type="entry name" value="EF_assoc_1"/>
    <property type="match status" value="1"/>
</dbReference>
<evidence type="ECO:0000256" key="15">
    <source>
        <dbReference type="PIRNR" id="PIRNR037488"/>
    </source>
</evidence>
<evidence type="ECO:0000256" key="6">
    <source>
        <dbReference type="ARBA" id="ARBA00022737"/>
    </source>
</evidence>
<dbReference type="PANTHER" id="PTHR46819:SF1">
    <property type="entry name" value="EF-HAND CALCIUM-BINDING DOMAIN-CONTAINING PROTEIN 7"/>
    <property type="match status" value="1"/>
</dbReference>
<dbReference type="GO" id="GO:0005509">
    <property type="term" value="F:calcium ion binding"/>
    <property type="evidence" value="ECO:0007669"/>
    <property type="project" value="InterPro"/>
</dbReference>
<dbReference type="PROSITE" id="PS51423">
    <property type="entry name" value="MIRO"/>
    <property type="match status" value="2"/>
</dbReference>
<gene>
    <name evidence="18" type="ORF">FISHEDRAFT_49115</name>
</gene>
<dbReference type="FunFam" id="1.10.238.10:FF:000011">
    <property type="entry name" value="Mitochondrial Rho GTPase"/>
    <property type="match status" value="1"/>
</dbReference>
<evidence type="ECO:0000256" key="7">
    <source>
        <dbReference type="ARBA" id="ARBA00022741"/>
    </source>
</evidence>
<dbReference type="CDD" id="cd01892">
    <property type="entry name" value="Miro2"/>
    <property type="match status" value="1"/>
</dbReference>
<dbReference type="Pfam" id="PF00071">
    <property type="entry name" value="Ras"/>
    <property type="match status" value="2"/>
</dbReference>
<dbReference type="PROSITE" id="PS00018">
    <property type="entry name" value="EF_HAND_1"/>
    <property type="match status" value="2"/>
</dbReference>
<dbReference type="Pfam" id="PF08356">
    <property type="entry name" value="EF_assoc_2"/>
    <property type="match status" value="1"/>
</dbReference>
<dbReference type="Proteomes" id="UP000054144">
    <property type="component" value="Unassembled WGS sequence"/>
</dbReference>
<keyword evidence="9 15" id="KW-0378">Hydrolase</keyword>
<evidence type="ECO:0000256" key="3">
    <source>
        <dbReference type="ARBA" id="ARBA00007981"/>
    </source>
</evidence>
<dbReference type="FunFam" id="3.40.50.300:FF:000553">
    <property type="entry name" value="Mitochondrial Rho GTPase"/>
    <property type="match status" value="1"/>
</dbReference>
<dbReference type="InterPro" id="IPR018247">
    <property type="entry name" value="EF_Hand_1_Ca_BS"/>
</dbReference>
<evidence type="ECO:0000256" key="9">
    <source>
        <dbReference type="ARBA" id="ARBA00022801"/>
    </source>
</evidence>
<feature type="domain" description="Miro" evidence="17">
    <location>
        <begin position="420"/>
        <end position="583"/>
    </location>
</feature>
<evidence type="ECO:0000256" key="4">
    <source>
        <dbReference type="ARBA" id="ARBA00022692"/>
    </source>
</evidence>
<evidence type="ECO:0000259" key="17">
    <source>
        <dbReference type="PROSITE" id="PS51423"/>
    </source>
</evidence>
<dbReference type="GO" id="GO:0003924">
    <property type="term" value="F:GTPase activity"/>
    <property type="evidence" value="ECO:0007669"/>
    <property type="project" value="InterPro"/>
</dbReference>
<dbReference type="GO" id="GO:0005741">
    <property type="term" value="C:mitochondrial outer membrane"/>
    <property type="evidence" value="ECO:0007669"/>
    <property type="project" value="UniProtKB-SubCell"/>
</dbReference>
<protein>
    <recommendedName>
        <fullName evidence="15">Mitochondrial Rho GTPase</fullName>
        <ecNumber evidence="15">3.6.5.-</ecNumber>
    </recommendedName>
</protein>
<name>A0A0D7A4C0_9AGAR</name>
<reference evidence="18 19" key="1">
    <citation type="journal article" date="2015" name="Fungal Genet. Biol.">
        <title>Evolution of novel wood decay mechanisms in Agaricales revealed by the genome sequences of Fistulina hepatica and Cylindrobasidium torrendii.</title>
        <authorList>
            <person name="Floudas D."/>
            <person name="Held B.W."/>
            <person name="Riley R."/>
            <person name="Nagy L.G."/>
            <person name="Koehler G."/>
            <person name="Ransdell A.S."/>
            <person name="Younus H."/>
            <person name="Chow J."/>
            <person name="Chiniquy J."/>
            <person name="Lipzen A."/>
            <person name="Tritt A."/>
            <person name="Sun H."/>
            <person name="Haridas S."/>
            <person name="LaButti K."/>
            <person name="Ohm R.A."/>
            <person name="Kues U."/>
            <person name="Blanchette R.A."/>
            <person name="Grigoriev I.V."/>
            <person name="Minto R.E."/>
            <person name="Hibbett D.S."/>
        </authorList>
    </citation>
    <scope>NUCLEOTIDE SEQUENCE [LARGE SCALE GENOMIC DNA]</scope>
    <source>
        <strain evidence="18 19">ATCC 64428</strain>
    </source>
</reference>
<feature type="domain" description="Miro" evidence="17">
    <location>
        <begin position="2"/>
        <end position="170"/>
    </location>
</feature>
<dbReference type="SMART" id="SM00174">
    <property type="entry name" value="RHO"/>
    <property type="match status" value="1"/>
</dbReference>
<dbReference type="GO" id="GO:0007005">
    <property type="term" value="P:mitochondrion organization"/>
    <property type="evidence" value="ECO:0007669"/>
    <property type="project" value="InterPro"/>
</dbReference>